<dbReference type="STRING" id="568899.SAMN05192534_10243"/>
<dbReference type="AlphaFoldDB" id="A0A1G8A6W3"/>
<evidence type="ECO:0000313" key="4">
    <source>
        <dbReference type="EMBL" id="SDH16597.1"/>
    </source>
</evidence>
<accession>A0A1G8A6W3</accession>
<dbReference type="InterPro" id="IPR051121">
    <property type="entry name" value="FAH"/>
</dbReference>
<keyword evidence="2" id="KW-0479">Metal-binding</keyword>
<dbReference type="GO" id="GO:0016853">
    <property type="term" value="F:isomerase activity"/>
    <property type="evidence" value="ECO:0007669"/>
    <property type="project" value="UniProtKB-ARBA"/>
</dbReference>
<dbReference type="PANTHER" id="PTHR42796">
    <property type="entry name" value="FUMARYLACETOACETATE HYDROLASE DOMAIN-CONTAINING PROTEIN 2A-RELATED"/>
    <property type="match status" value="1"/>
</dbReference>
<keyword evidence="4" id="KW-0670">Pyruvate</keyword>
<evidence type="ECO:0000256" key="2">
    <source>
        <dbReference type="ARBA" id="ARBA00022723"/>
    </source>
</evidence>
<keyword evidence="5" id="KW-1185">Reference proteome</keyword>
<dbReference type="InterPro" id="IPR011234">
    <property type="entry name" value="Fumarylacetoacetase-like_C"/>
</dbReference>
<dbReference type="Gene3D" id="3.90.850.10">
    <property type="entry name" value="Fumarylacetoacetase-like, C-terminal domain"/>
    <property type="match status" value="1"/>
</dbReference>
<evidence type="ECO:0000313" key="5">
    <source>
        <dbReference type="Proteomes" id="UP000199163"/>
    </source>
</evidence>
<gene>
    <name evidence="4" type="ORF">SAMN05192534_10243</name>
</gene>
<dbReference type="OrthoDB" id="9805307at2"/>
<dbReference type="GO" id="GO:0019752">
    <property type="term" value="P:carboxylic acid metabolic process"/>
    <property type="evidence" value="ECO:0007669"/>
    <property type="project" value="UniProtKB-ARBA"/>
</dbReference>
<evidence type="ECO:0000259" key="3">
    <source>
        <dbReference type="Pfam" id="PF01557"/>
    </source>
</evidence>
<feature type="domain" description="Fumarylacetoacetase-like C-terminal" evidence="3">
    <location>
        <begin position="107"/>
        <end position="311"/>
    </location>
</feature>
<dbReference type="Proteomes" id="UP000199163">
    <property type="component" value="Unassembled WGS sequence"/>
</dbReference>
<comment type="similarity">
    <text evidence="1">Belongs to the FAH family.</text>
</comment>
<protein>
    <submittedName>
        <fullName evidence="4">Acylpyruvate hydrolase</fullName>
    </submittedName>
</protein>
<keyword evidence="4" id="KW-0378">Hydrolase</keyword>
<dbReference type="RefSeq" id="WP_091271227.1">
    <property type="nucleotide sequence ID" value="NZ_FNDK01000002.1"/>
</dbReference>
<evidence type="ECO:0000256" key="1">
    <source>
        <dbReference type="ARBA" id="ARBA00010211"/>
    </source>
</evidence>
<dbReference type="InterPro" id="IPR036663">
    <property type="entry name" value="Fumarylacetoacetase_C_sf"/>
</dbReference>
<reference evidence="4 5" key="1">
    <citation type="submission" date="2016-10" db="EMBL/GenBank/DDBJ databases">
        <authorList>
            <person name="de Groot N.N."/>
        </authorList>
    </citation>
    <scope>NUCLEOTIDE SEQUENCE [LARGE SCALE GENOMIC DNA]</scope>
    <source>
        <strain evidence="4 5">DSM 21632</strain>
    </source>
</reference>
<dbReference type="GO" id="GO:0046872">
    <property type="term" value="F:metal ion binding"/>
    <property type="evidence" value="ECO:0007669"/>
    <property type="project" value="UniProtKB-KW"/>
</dbReference>
<dbReference type="PANTHER" id="PTHR42796:SF4">
    <property type="entry name" value="FUMARYLACETOACETATE HYDROLASE DOMAIN-CONTAINING PROTEIN 2A"/>
    <property type="match status" value="1"/>
</dbReference>
<organism evidence="4 5">
    <name type="scientific">Alteribacillus persepolensis</name>
    <dbReference type="NCBI Taxonomy" id="568899"/>
    <lineage>
        <taxon>Bacteria</taxon>
        <taxon>Bacillati</taxon>
        <taxon>Bacillota</taxon>
        <taxon>Bacilli</taxon>
        <taxon>Bacillales</taxon>
        <taxon>Bacillaceae</taxon>
        <taxon>Alteribacillus</taxon>
    </lineage>
</organism>
<dbReference type="EMBL" id="FNDK01000002">
    <property type="protein sequence ID" value="SDH16597.1"/>
    <property type="molecule type" value="Genomic_DNA"/>
</dbReference>
<dbReference type="Pfam" id="PF01557">
    <property type="entry name" value="FAA_hydrolase"/>
    <property type="match status" value="1"/>
</dbReference>
<proteinExistence type="inferred from homology"/>
<dbReference type="GO" id="GO:0016787">
    <property type="term" value="F:hydrolase activity"/>
    <property type="evidence" value="ECO:0007669"/>
    <property type="project" value="UniProtKB-KW"/>
</dbReference>
<dbReference type="SUPFAM" id="SSF56529">
    <property type="entry name" value="FAH"/>
    <property type="match status" value="1"/>
</dbReference>
<sequence>MKLVMFQLKSEEKENQRIGVVENDVVVDLQKAYAALLKDGGSVRAEEMAKTVFPSETAEFLKGGEKSLEEAKYVLSSVENASDEWKKQCTFPRDEVKLNAPVQAPQKILCVGHNYREHILEMGRDLPEYPVSFAKFANTIIGPEDDIPKYDISDQLDYEAEFAIVIGKRACNVKKEDALDYVAGYTVANDVTYRDLQRRTLQWLQGKSVDGTAPLGPWLVTSDELTDPSNLEISLSVNGEERQRSNTKNLVFSVEDLVEFFSGLMTLEPGDVILSGTPGGVGFARDPKTFMKDGDVCTVNIDSVGTLENRVKAAKRAEVKL</sequence>
<dbReference type="FunFam" id="3.90.850.10:FF:000002">
    <property type="entry name" value="2-hydroxyhepta-2,4-diene-1,7-dioate isomerase"/>
    <property type="match status" value="1"/>
</dbReference>
<name>A0A1G8A6W3_9BACI</name>